<sequence>MLIFLIGCNTSGGKRDRTTAIEILLSQIYISHYEDDSLNSNRGYVIPRIYYYFEYKNPSADSIYIVLDQYFGDKTDSGPFLYSIFEYNGKEDTLVLADYESVNPILITPKESGALVVGAPIYDFLEKDIYKDETASTLMKYIADNSHVFYFSPSLGGNEILLESQSISKSKDFNVFFRDPNDTAVE</sequence>
<keyword evidence="2" id="KW-1185">Reference proteome</keyword>
<accession>A0A2W7REA2</accession>
<dbReference type="Proteomes" id="UP000248882">
    <property type="component" value="Unassembled WGS sequence"/>
</dbReference>
<evidence type="ECO:0000313" key="2">
    <source>
        <dbReference type="Proteomes" id="UP000248882"/>
    </source>
</evidence>
<proteinExistence type="predicted"/>
<gene>
    <name evidence="1" type="ORF">LV85_00632</name>
</gene>
<dbReference type="EMBL" id="QKZT01000002">
    <property type="protein sequence ID" value="PZX56700.1"/>
    <property type="molecule type" value="Genomic_DNA"/>
</dbReference>
<protein>
    <submittedName>
        <fullName evidence="1">Uncharacterized protein</fullName>
    </submittedName>
</protein>
<comment type="caution">
    <text evidence="1">The sequence shown here is derived from an EMBL/GenBank/DDBJ whole genome shotgun (WGS) entry which is preliminary data.</text>
</comment>
<name>A0A2W7REA2_9BACT</name>
<dbReference type="AlphaFoldDB" id="A0A2W7REA2"/>
<reference evidence="1 2" key="1">
    <citation type="submission" date="2018-06" db="EMBL/GenBank/DDBJ databases">
        <title>Genomic Encyclopedia of Archaeal and Bacterial Type Strains, Phase II (KMG-II): from individual species to whole genera.</title>
        <authorList>
            <person name="Goeker M."/>
        </authorList>
    </citation>
    <scope>NUCLEOTIDE SEQUENCE [LARGE SCALE GENOMIC DNA]</scope>
    <source>
        <strain evidence="1 2">DSM 19830</strain>
    </source>
</reference>
<evidence type="ECO:0000313" key="1">
    <source>
        <dbReference type="EMBL" id="PZX56700.1"/>
    </source>
</evidence>
<organism evidence="1 2">
    <name type="scientific">Algoriphagus chordae</name>
    <dbReference type="NCBI Taxonomy" id="237019"/>
    <lineage>
        <taxon>Bacteria</taxon>
        <taxon>Pseudomonadati</taxon>
        <taxon>Bacteroidota</taxon>
        <taxon>Cytophagia</taxon>
        <taxon>Cytophagales</taxon>
        <taxon>Cyclobacteriaceae</taxon>
        <taxon>Algoriphagus</taxon>
    </lineage>
</organism>